<dbReference type="RefSeq" id="WP_148969978.1">
    <property type="nucleotide sequence ID" value="NZ_JBNIKW010000007.1"/>
</dbReference>
<reference evidence="14 15" key="1">
    <citation type="submission" date="2019-08" db="EMBL/GenBank/DDBJ databases">
        <title>Bacillus genomes from the desert of Cuatro Cienegas, Coahuila.</title>
        <authorList>
            <person name="Olmedo-Alvarez G."/>
        </authorList>
    </citation>
    <scope>NUCLEOTIDE SEQUENCE [LARGE SCALE GENOMIC DNA]</scope>
    <source>
        <strain evidence="14 15">CH87b_3T</strain>
    </source>
</reference>
<dbReference type="PROSITE" id="PS51766">
    <property type="entry name" value="DOCKERIN"/>
    <property type="match status" value="1"/>
</dbReference>
<dbReference type="InterPro" id="IPR016134">
    <property type="entry name" value="Dockerin_dom"/>
</dbReference>
<dbReference type="InterPro" id="IPR002105">
    <property type="entry name" value="Dockerin_1_rpt"/>
</dbReference>
<dbReference type="PROSITE" id="PS00137">
    <property type="entry name" value="SUBTILASE_HIS"/>
    <property type="match status" value="1"/>
</dbReference>
<dbReference type="InterPro" id="IPR015500">
    <property type="entry name" value="Peptidase_S8_subtilisin-rel"/>
</dbReference>
<dbReference type="EMBL" id="VTEZ01000002">
    <property type="protein sequence ID" value="TYS87158.1"/>
    <property type="molecule type" value="Genomic_DNA"/>
</dbReference>
<evidence type="ECO:0000256" key="6">
    <source>
        <dbReference type="ARBA" id="ARBA00022801"/>
    </source>
</evidence>
<accession>A0A5D4TQI9</accession>
<dbReference type="InterPro" id="IPR000209">
    <property type="entry name" value="Peptidase_S8/S53_dom"/>
</dbReference>
<gene>
    <name evidence="14" type="ORF">FZC85_09270</name>
</gene>
<dbReference type="Proteomes" id="UP000324269">
    <property type="component" value="Unassembled WGS sequence"/>
</dbReference>
<dbReference type="Pfam" id="PF00082">
    <property type="entry name" value="Peptidase_S8"/>
    <property type="match status" value="1"/>
</dbReference>
<evidence type="ECO:0000256" key="4">
    <source>
        <dbReference type="ARBA" id="ARBA00022670"/>
    </source>
</evidence>
<dbReference type="Gene3D" id="1.10.1330.10">
    <property type="entry name" value="Dockerin domain"/>
    <property type="match status" value="1"/>
</dbReference>
<evidence type="ECO:0000256" key="5">
    <source>
        <dbReference type="ARBA" id="ARBA00022729"/>
    </source>
</evidence>
<proteinExistence type="inferred from homology"/>
<dbReference type="InterPro" id="IPR010259">
    <property type="entry name" value="S8pro/Inhibitor_I9"/>
</dbReference>
<dbReference type="PANTHER" id="PTHR43806">
    <property type="entry name" value="PEPTIDASE S8"/>
    <property type="match status" value="1"/>
</dbReference>
<dbReference type="InterPro" id="IPR023827">
    <property type="entry name" value="Peptidase_S8_Asp-AS"/>
</dbReference>
<keyword evidence="2" id="KW-0134">Cell wall</keyword>
<evidence type="ECO:0000313" key="14">
    <source>
        <dbReference type="EMBL" id="TYS87158.1"/>
    </source>
</evidence>
<dbReference type="PROSITE" id="PS00138">
    <property type="entry name" value="SUBTILASE_SER"/>
    <property type="match status" value="1"/>
</dbReference>
<dbReference type="InterPro" id="IPR010435">
    <property type="entry name" value="C5a/SBT2-like_Fn3"/>
</dbReference>
<feature type="active site" description="Charge relay system" evidence="8 9">
    <location>
        <position position="237"/>
    </location>
</feature>
<feature type="domain" description="Dockerin" evidence="13">
    <location>
        <begin position="1279"/>
        <end position="1340"/>
    </location>
</feature>
<dbReference type="SUPFAM" id="SSF49384">
    <property type="entry name" value="Carbohydrate-binding domain"/>
    <property type="match status" value="1"/>
</dbReference>
<dbReference type="Gene3D" id="2.60.40.680">
    <property type="match status" value="1"/>
</dbReference>
<evidence type="ECO:0000256" key="3">
    <source>
        <dbReference type="ARBA" id="ARBA00022525"/>
    </source>
</evidence>
<evidence type="ECO:0000259" key="13">
    <source>
        <dbReference type="PROSITE" id="PS51766"/>
    </source>
</evidence>
<dbReference type="InterPro" id="IPR003137">
    <property type="entry name" value="PA_domain"/>
</dbReference>
<evidence type="ECO:0000256" key="10">
    <source>
        <dbReference type="RuleBase" id="RU003355"/>
    </source>
</evidence>
<protein>
    <submittedName>
        <fullName evidence="14">S8 family serine peptidase</fullName>
    </submittedName>
</protein>
<comment type="caution">
    <text evidence="14">The sequence shown here is derived from an EMBL/GenBank/DDBJ whole genome shotgun (WGS) entry which is preliminary data.</text>
</comment>
<dbReference type="InterPro" id="IPR002102">
    <property type="entry name" value="Cohesin_dom"/>
</dbReference>
<dbReference type="InterPro" id="IPR008965">
    <property type="entry name" value="CBM2/CBM3_carb-bd_dom_sf"/>
</dbReference>
<dbReference type="GO" id="GO:0000272">
    <property type="term" value="P:polysaccharide catabolic process"/>
    <property type="evidence" value="ECO:0007669"/>
    <property type="project" value="InterPro"/>
</dbReference>
<evidence type="ECO:0000256" key="2">
    <source>
        <dbReference type="ARBA" id="ARBA00022512"/>
    </source>
</evidence>
<dbReference type="SUPFAM" id="SSF52025">
    <property type="entry name" value="PA domain"/>
    <property type="match status" value="1"/>
</dbReference>
<dbReference type="GO" id="GO:0004252">
    <property type="term" value="F:serine-type endopeptidase activity"/>
    <property type="evidence" value="ECO:0007669"/>
    <property type="project" value="UniProtKB-UniRule"/>
</dbReference>
<dbReference type="SUPFAM" id="SSF52743">
    <property type="entry name" value="Subtilisin-like"/>
    <property type="match status" value="1"/>
</dbReference>
<dbReference type="GO" id="GO:0004553">
    <property type="term" value="F:hydrolase activity, hydrolyzing O-glycosyl compounds"/>
    <property type="evidence" value="ECO:0007669"/>
    <property type="project" value="InterPro"/>
</dbReference>
<evidence type="ECO:0000256" key="9">
    <source>
        <dbReference type="PROSITE-ProRule" id="PRU01240"/>
    </source>
</evidence>
<dbReference type="PRINTS" id="PR00723">
    <property type="entry name" value="SUBTILISIN"/>
</dbReference>
<dbReference type="GO" id="GO:0006508">
    <property type="term" value="P:proteolysis"/>
    <property type="evidence" value="ECO:0007669"/>
    <property type="project" value="UniProtKB-KW"/>
</dbReference>
<dbReference type="CDD" id="cd07474">
    <property type="entry name" value="Peptidases_S8_subtilisin_Vpr-like"/>
    <property type="match status" value="1"/>
</dbReference>
<dbReference type="Pfam" id="PF00404">
    <property type="entry name" value="Dockerin_1"/>
    <property type="match status" value="1"/>
</dbReference>
<dbReference type="GO" id="GO:0030246">
    <property type="term" value="F:carbohydrate binding"/>
    <property type="evidence" value="ECO:0007669"/>
    <property type="project" value="InterPro"/>
</dbReference>
<name>A0A5D4TQI9_9BACI</name>
<dbReference type="Pfam" id="PF05922">
    <property type="entry name" value="Inhibitor_I9"/>
    <property type="match status" value="1"/>
</dbReference>
<evidence type="ECO:0000256" key="12">
    <source>
        <dbReference type="SAM" id="SignalP"/>
    </source>
</evidence>
<dbReference type="PROSITE" id="PS51892">
    <property type="entry name" value="SUBTILASE"/>
    <property type="match status" value="1"/>
</dbReference>
<feature type="compositionally biased region" description="Polar residues" evidence="11">
    <location>
        <begin position="1349"/>
        <end position="1361"/>
    </location>
</feature>
<feature type="chain" id="PRO_5039496836" evidence="12">
    <location>
        <begin position="28"/>
        <end position="1361"/>
    </location>
</feature>
<feature type="signal peptide" evidence="12">
    <location>
        <begin position="1"/>
        <end position="27"/>
    </location>
</feature>
<dbReference type="Pfam" id="PF00963">
    <property type="entry name" value="Cohesin"/>
    <property type="match status" value="1"/>
</dbReference>
<keyword evidence="4 9" id="KW-0645">Protease</keyword>
<feature type="region of interest" description="Disordered" evidence="11">
    <location>
        <begin position="1334"/>
        <end position="1361"/>
    </location>
</feature>
<evidence type="ECO:0000256" key="11">
    <source>
        <dbReference type="SAM" id="MobiDB-lite"/>
    </source>
</evidence>
<sequence>MKHRKKIVKGSVLAVSAMLLNPINGIATSDAEVQPNINGEQTLQTAEAGNLVHGETTAKIDQFLKGLTTEQRKALQDLNTTSKPEINISPETNLDSSNKISVIVEFKQHTANTAIMLEKLKGRTLTKEDANKKIEASHEQFNKDLSQLKVKHKVSDTFTEAFNGVALTLPADQVETLLQSEEVKSVYENKQVQLIEPTQENTNTSPYSGKTPQEIMGVDKLHEEGLTGKDIKVGVIDTGIDYNHPDLKDAYAGGYDLVDDDNDPMETTYEDWIKAGKPGGNASDYITIHGTHVSGILAGQGKAEFDYATKGVAPDADLYVYRVLGPHGTGSTGDILAGIEKSVKDEMDVINLSLGANSNDPYSPLAIGINNAVLSGVTCILAAGNEGGGQYTLGTPAASALGITVGSSNPEVAEFNYTGKFKSSSTEVDSEIRYSTHGYGEDPRTLEGKTFNIVDVGKGLETDFNSVDVKGKIALVSTGTNRTYEKVRLAKQHGAAAVFIYGTYNGFIGDKIAVSTDNTYAYILSGEQGKAFKELLQNETAQYTFKNPEKNMIYPEDTLSYFSSRGPALFTYDIKPEVTAPGLDIMSTVPPNLRGEKYEGQYEYGYARLSGTSMAAPQVAGVAALMLEKKPKAKPSDIKTSLMNTADEMAEEYSVFDVGAGRIDAYGAIHSDMNLQVMDETKNFLYGEEILIDELTGSMSFSLQHEDNSLRDQRTIIMNNSGEETKTFIGSVEFTKHSLDASENGIQLTFDNNIKVKAGKNKKTNVYLNVPKTAEDGYYEGYIRYKNKEDSSEEYRIPFSIRKVKDGVEYLETSSGITTINNGNFNYSSLASASLKLNSYMRSLDIFLADTNSKDIGYIGYYAGTEMPEGKDIKLNSFFNGDYYPLGVTSEEVEAMEPIQVKPGTYKVKFVFTRENGKQIIIEKPISVDNSNPELTTNLAGGVIEVDPDDSNPVIDINGNVVDQAINDLKAAGSEITQANNTVFYRYNTNYPARLPVDAEGNFNFARSTIPSHLKVLPIEFYSTDHVGNKSSSVQYYFVKKGSPYVTTIANQKEVTQGETVTFDVNAANQGEFKKAEMEFKYDPKVLSFTEIELIETMKDRFNAEVTNENGTIKVTLQAKNTTWNAEDVLSLLQLKAEVKKDSYINDYAEVSLSKADFTNLSDVKTTSERIDPSFKINAANSHIVGTMNGEAVYELSASGPVQLFDYSSMGATVKVMDEDGNQYPGKVMEKPTFEVDSLPSTREPLTLIFDLPGHFTVQKSFYIGLDGHVGEKKFIGKKAAIAGDVNKDHVIDILDAIYLEEHWGTNDRKGDINFDGTIDLVDMNYIKQNFLKENSTVPHENEPKSTENGKTLESIMDSLN</sequence>
<keyword evidence="5 12" id="KW-0732">Signal</keyword>
<dbReference type="CDD" id="cd14254">
    <property type="entry name" value="Dockerin_II"/>
    <property type="match status" value="1"/>
</dbReference>
<keyword evidence="3" id="KW-0964">Secreted</keyword>
<dbReference type="SUPFAM" id="SSF63446">
    <property type="entry name" value="Type I dockerin domain"/>
    <property type="match status" value="1"/>
</dbReference>
<dbReference type="Pfam" id="PF02225">
    <property type="entry name" value="PA"/>
    <property type="match status" value="1"/>
</dbReference>
<dbReference type="InterPro" id="IPR023828">
    <property type="entry name" value="Peptidase_S8_Ser-AS"/>
</dbReference>
<dbReference type="InterPro" id="IPR050131">
    <property type="entry name" value="Peptidase_S8_subtilisin-like"/>
</dbReference>
<dbReference type="InterPro" id="IPR022398">
    <property type="entry name" value="Peptidase_S8_His-AS"/>
</dbReference>
<dbReference type="InterPro" id="IPR046450">
    <property type="entry name" value="PA_dom_sf"/>
</dbReference>
<dbReference type="OrthoDB" id="2744137at2"/>
<dbReference type="InterPro" id="IPR036852">
    <property type="entry name" value="Peptidase_S8/S53_dom_sf"/>
</dbReference>
<evidence type="ECO:0000256" key="8">
    <source>
        <dbReference type="PIRSR" id="PIRSR615500-1"/>
    </source>
</evidence>
<dbReference type="InterPro" id="IPR037045">
    <property type="entry name" value="S8pro/Inhibitor_I9_sf"/>
</dbReference>
<dbReference type="PANTHER" id="PTHR43806:SF65">
    <property type="entry name" value="SERINE PROTEASE APRX"/>
    <property type="match status" value="1"/>
</dbReference>
<evidence type="ECO:0000256" key="7">
    <source>
        <dbReference type="ARBA" id="ARBA00022825"/>
    </source>
</evidence>
<dbReference type="InterPro" id="IPR036439">
    <property type="entry name" value="Dockerin_dom_sf"/>
</dbReference>
<evidence type="ECO:0000313" key="15">
    <source>
        <dbReference type="Proteomes" id="UP000324269"/>
    </source>
</evidence>
<comment type="similarity">
    <text evidence="1 9 10">Belongs to the peptidase S8 family.</text>
</comment>
<feature type="active site" description="Charge relay system" evidence="8 9">
    <location>
        <position position="613"/>
    </location>
</feature>
<dbReference type="Gene3D" id="3.30.70.80">
    <property type="entry name" value="Peptidase S8 propeptide/proteinase inhibitor I9"/>
    <property type="match status" value="1"/>
</dbReference>
<dbReference type="InterPro" id="IPR034213">
    <property type="entry name" value="S8_Vpr-like"/>
</dbReference>
<dbReference type="GO" id="GO:0016020">
    <property type="term" value="C:membrane"/>
    <property type="evidence" value="ECO:0007669"/>
    <property type="project" value="InterPro"/>
</dbReference>
<feature type="active site" description="Charge relay system" evidence="8 9">
    <location>
        <position position="289"/>
    </location>
</feature>
<dbReference type="PROSITE" id="PS00136">
    <property type="entry name" value="SUBTILASE_ASP"/>
    <property type="match status" value="1"/>
</dbReference>
<evidence type="ECO:0000256" key="1">
    <source>
        <dbReference type="ARBA" id="ARBA00011073"/>
    </source>
</evidence>
<dbReference type="Pfam" id="PF06280">
    <property type="entry name" value="fn3_5"/>
    <property type="match status" value="1"/>
</dbReference>
<keyword evidence="6 9" id="KW-0378">Hydrolase</keyword>
<organism evidence="14 15">
    <name type="scientific">Rossellomorea aquimaris</name>
    <dbReference type="NCBI Taxonomy" id="189382"/>
    <lineage>
        <taxon>Bacteria</taxon>
        <taxon>Bacillati</taxon>
        <taxon>Bacillota</taxon>
        <taxon>Bacilli</taxon>
        <taxon>Bacillales</taxon>
        <taxon>Bacillaceae</taxon>
        <taxon>Rossellomorea</taxon>
    </lineage>
</organism>
<dbReference type="Gene3D" id="3.40.50.200">
    <property type="entry name" value="Peptidase S8/S53 domain"/>
    <property type="match status" value="1"/>
</dbReference>
<keyword evidence="7 9" id="KW-0720">Serine protease</keyword>
<dbReference type="Gene3D" id="3.50.30.30">
    <property type="match status" value="1"/>
</dbReference>
<dbReference type="CDD" id="cd08547">
    <property type="entry name" value="Type_II_cohesin"/>
    <property type="match status" value="1"/>
</dbReference>